<dbReference type="RefSeq" id="WP_023947423.1">
    <property type="nucleotide sequence ID" value="NZ_BASD01000009.1"/>
</dbReference>
<dbReference type="EMBL" id="BASD01000009">
    <property type="protein sequence ID" value="GAD18652.1"/>
    <property type="molecule type" value="Genomic_DNA"/>
</dbReference>
<keyword evidence="2" id="KW-1185">Reference proteome</keyword>
<comment type="caution">
    <text evidence="1">The sequence shown here is derived from an EMBL/GenBank/DDBJ whole genome shotgun (WGS) entry which is preliminary data.</text>
</comment>
<dbReference type="AlphaFoldDB" id="T1DVL3"/>
<dbReference type="Proteomes" id="UP000018143">
    <property type="component" value="Unassembled WGS sequence"/>
</dbReference>
<evidence type="ECO:0000313" key="2">
    <source>
        <dbReference type="Proteomes" id="UP000018143"/>
    </source>
</evidence>
<name>T1DVL3_9HELI</name>
<evidence type="ECO:0000313" key="1">
    <source>
        <dbReference type="EMBL" id="GAD18652.1"/>
    </source>
</evidence>
<protein>
    <submittedName>
        <fullName evidence="1">Uncharacterized protein</fullName>
    </submittedName>
</protein>
<proteinExistence type="predicted"/>
<sequence>MLDDMVDDVVLEEEELYLELCCRSTPPPTEIFEVLMLYLMLHSLSLTKIKACIISESSLIFTCLARANCFHFVFHLMRDF</sequence>
<accession>T1DVL3</accession>
<gene>
    <name evidence="1" type="ORF">HFN_2064</name>
</gene>
<reference evidence="1 2" key="1">
    <citation type="journal article" date="2013" name="Genome Announc.">
        <title>Draft Genome Sequence of Helicobacter fennelliae Strain MRY12-0050, Isolated from a Bacteremia Patient.</title>
        <authorList>
            <person name="Rimbara E."/>
            <person name="Matsui M."/>
            <person name="Mori S."/>
            <person name="Suzuki S."/>
            <person name="Suzuki M."/>
            <person name="Kim H."/>
            <person name="Sekizuka T."/>
            <person name="Kuroda M."/>
            <person name="Shibayama K."/>
        </authorList>
    </citation>
    <scope>NUCLEOTIDE SEQUENCE [LARGE SCALE GENOMIC DNA]</scope>
    <source>
        <strain evidence="1 2">MRY12-0050</strain>
    </source>
</reference>
<organism evidence="1 2">
    <name type="scientific">Helicobacter fennelliae MRY12-0050</name>
    <dbReference type="NCBI Taxonomy" id="1325130"/>
    <lineage>
        <taxon>Bacteria</taxon>
        <taxon>Pseudomonadati</taxon>
        <taxon>Campylobacterota</taxon>
        <taxon>Epsilonproteobacteria</taxon>
        <taxon>Campylobacterales</taxon>
        <taxon>Helicobacteraceae</taxon>
        <taxon>Helicobacter</taxon>
    </lineage>
</organism>